<dbReference type="Pfam" id="PF01491">
    <property type="entry name" value="Frataxin_Cyay"/>
    <property type="match status" value="1"/>
</dbReference>
<dbReference type="OrthoDB" id="285675at2"/>
<dbReference type="SUPFAM" id="SSF55387">
    <property type="entry name" value="Frataxin/Nqo15-like"/>
    <property type="match status" value="1"/>
</dbReference>
<dbReference type="GO" id="GO:0008199">
    <property type="term" value="F:ferric iron binding"/>
    <property type="evidence" value="ECO:0007669"/>
    <property type="project" value="InterPro"/>
</dbReference>
<dbReference type="PROSITE" id="PS01344">
    <property type="entry name" value="FRATAXIN_1"/>
    <property type="match status" value="1"/>
</dbReference>
<evidence type="ECO:0000256" key="3">
    <source>
        <dbReference type="ARBA" id="ARBA00023004"/>
    </source>
</evidence>
<dbReference type="HAMAP" id="MF_00142">
    <property type="entry name" value="CyaY"/>
    <property type="match status" value="1"/>
</dbReference>
<dbReference type="SMART" id="SM01219">
    <property type="entry name" value="Frataxin_Cyay"/>
    <property type="match status" value="1"/>
</dbReference>
<reference evidence="5 6" key="1">
    <citation type="journal article" date="2011" name="Front. Microbiol.">
        <title>Genomic signatures of strain selection and enhancement in Bacillus atrophaeus var. globigii, a historical biowarfare simulant.</title>
        <authorList>
            <person name="Gibbons H.S."/>
            <person name="Broomall S.M."/>
            <person name="McNew L.A."/>
            <person name="Daligault H."/>
            <person name="Chapman C."/>
            <person name="Bruce D."/>
            <person name="Karavis M."/>
            <person name="Krepps M."/>
            <person name="McGregor P.A."/>
            <person name="Hong C."/>
            <person name="Park K.H."/>
            <person name="Akmal A."/>
            <person name="Feldman A."/>
            <person name="Lin J.S."/>
            <person name="Chang W.E."/>
            <person name="Higgs B.W."/>
            <person name="Demirev P."/>
            <person name="Lindquist J."/>
            <person name="Liem A."/>
            <person name="Fochler E."/>
            <person name="Read T.D."/>
            <person name="Tapia R."/>
            <person name="Johnson S."/>
            <person name="Bishop-Lilly K.A."/>
            <person name="Detter C."/>
            <person name="Han C."/>
            <person name="Sozhamannan S."/>
            <person name="Rosenzweig C.N."/>
            <person name="Skowronski E.W."/>
        </authorList>
    </citation>
    <scope>NUCLEOTIDE SEQUENCE [LARGE SCALE GENOMIC DNA]</scope>
    <source>
        <strain evidence="5 6">CC-PW-9</strain>
    </source>
</reference>
<dbReference type="GO" id="GO:0016226">
    <property type="term" value="P:iron-sulfur cluster assembly"/>
    <property type="evidence" value="ECO:0007669"/>
    <property type="project" value="UniProtKB-UniRule"/>
</dbReference>
<dbReference type="GO" id="GO:0008198">
    <property type="term" value="F:ferrous iron binding"/>
    <property type="evidence" value="ECO:0007669"/>
    <property type="project" value="TreeGrafter"/>
</dbReference>
<dbReference type="NCBIfam" id="TIGR03421">
    <property type="entry name" value="FeS_CyaY"/>
    <property type="match status" value="1"/>
</dbReference>
<dbReference type="RefSeq" id="WP_126842055.1">
    <property type="nucleotide sequence ID" value="NZ_PIQH01000007.1"/>
</dbReference>
<dbReference type="InterPro" id="IPR036524">
    <property type="entry name" value="Frataxin/CyaY_sf"/>
</dbReference>
<dbReference type="Gene3D" id="3.30.920.10">
    <property type="entry name" value="Frataxin/CyaY"/>
    <property type="match status" value="1"/>
</dbReference>
<organism evidence="5 6">
    <name type="scientific">Idiomarina tyrosinivorans</name>
    <dbReference type="NCBI Taxonomy" id="1445662"/>
    <lineage>
        <taxon>Bacteria</taxon>
        <taxon>Pseudomonadati</taxon>
        <taxon>Pseudomonadota</taxon>
        <taxon>Gammaproteobacteria</taxon>
        <taxon>Alteromonadales</taxon>
        <taxon>Idiomarinaceae</taxon>
        <taxon>Idiomarina</taxon>
    </lineage>
</organism>
<name>A0A432ZPR0_9GAMM</name>
<evidence type="ECO:0000256" key="1">
    <source>
        <dbReference type="ARBA" id="ARBA00008183"/>
    </source>
</evidence>
<dbReference type="InterPro" id="IPR047584">
    <property type="entry name" value="CyaY"/>
</dbReference>
<evidence type="ECO:0000313" key="6">
    <source>
        <dbReference type="Proteomes" id="UP000287996"/>
    </source>
</evidence>
<sequence>MNDNEYHELADQVLLDIEEAIEDCGVDIDFESGGDILELTFPNNTKMVINKQPPLQQVWVATKFNGHHFEYRSGQWIDNRTGSELWALLSDAASKQAETEITLAPQQ</sequence>
<dbReference type="InterPro" id="IPR002908">
    <property type="entry name" value="Frataxin/CyaY"/>
</dbReference>
<dbReference type="GO" id="GO:0005829">
    <property type="term" value="C:cytosol"/>
    <property type="evidence" value="ECO:0007669"/>
    <property type="project" value="TreeGrafter"/>
</dbReference>
<dbReference type="EMBL" id="PIQH01000007">
    <property type="protein sequence ID" value="RUO79880.1"/>
    <property type="molecule type" value="Genomic_DNA"/>
</dbReference>
<keyword evidence="3 4" id="KW-0408">Iron</keyword>
<keyword evidence="6" id="KW-1185">Reference proteome</keyword>
<dbReference type="PANTHER" id="PTHR16821:SF2">
    <property type="entry name" value="FRATAXIN, MITOCHONDRIAL"/>
    <property type="match status" value="1"/>
</dbReference>
<evidence type="ECO:0000256" key="4">
    <source>
        <dbReference type="HAMAP-Rule" id="MF_00142"/>
    </source>
</evidence>
<comment type="function">
    <text evidence="4">Involved in iron-sulfur (Fe-S) cluster assembly. May act as a regulator of Fe-S biogenesis.</text>
</comment>
<gene>
    <name evidence="4 5" type="primary">cyaY</name>
    <name evidence="5" type="ORF">CWI84_07925</name>
</gene>
<dbReference type="PANTHER" id="PTHR16821">
    <property type="entry name" value="FRATAXIN"/>
    <property type="match status" value="1"/>
</dbReference>
<dbReference type="InterPro" id="IPR020895">
    <property type="entry name" value="Frataxin_CS"/>
</dbReference>
<comment type="similarity">
    <text evidence="1 4">Belongs to the frataxin family.</text>
</comment>
<dbReference type="Proteomes" id="UP000287996">
    <property type="component" value="Unassembled WGS sequence"/>
</dbReference>
<protein>
    <recommendedName>
        <fullName evidence="4">Iron-sulfur cluster assembly protein CyaY</fullName>
    </recommendedName>
</protein>
<comment type="caution">
    <text evidence="5">The sequence shown here is derived from an EMBL/GenBank/DDBJ whole genome shotgun (WGS) entry which is preliminary data.</text>
</comment>
<evidence type="ECO:0000313" key="5">
    <source>
        <dbReference type="EMBL" id="RUO79880.1"/>
    </source>
</evidence>
<evidence type="ECO:0000256" key="2">
    <source>
        <dbReference type="ARBA" id="ARBA00022723"/>
    </source>
</evidence>
<dbReference type="AlphaFoldDB" id="A0A432ZPR0"/>
<accession>A0A432ZPR0</accession>
<proteinExistence type="inferred from homology"/>
<dbReference type="CDD" id="cd00503">
    <property type="entry name" value="Frataxin"/>
    <property type="match status" value="1"/>
</dbReference>
<dbReference type="PROSITE" id="PS50810">
    <property type="entry name" value="FRATAXIN_2"/>
    <property type="match status" value="1"/>
</dbReference>
<keyword evidence="2 4" id="KW-0479">Metal-binding</keyword>